<dbReference type="SMART" id="SM00248">
    <property type="entry name" value="ANK"/>
    <property type="match status" value="4"/>
</dbReference>
<accession>D3HL16</accession>
<organism evidence="3 4">
    <name type="scientific">Legionella longbeachae serogroup 1 (strain NSW150)</name>
    <dbReference type="NCBI Taxonomy" id="661367"/>
    <lineage>
        <taxon>Bacteria</taxon>
        <taxon>Pseudomonadati</taxon>
        <taxon>Pseudomonadota</taxon>
        <taxon>Gammaproteobacteria</taxon>
        <taxon>Legionellales</taxon>
        <taxon>Legionellaceae</taxon>
        <taxon>Legionella</taxon>
    </lineage>
</organism>
<dbReference type="HOGENOM" id="CLU_553132_0_0_6"/>
<dbReference type="InterPro" id="IPR036770">
    <property type="entry name" value="Ankyrin_rpt-contain_sf"/>
</dbReference>
<dbReference type="SUPFAM" id="SSF48403">
    <property type="entry name" value="Ankyrin repeat"/>
    <property type="match status" value="1"/>
</dbReference>
<dbReference type="InterPro" id="IPR002110">
    <property type="entry name" value="Ankyrin_rpt"/>
</dbReference>
<reference evidence="3 4" key="1">
    <citation type="journal article" date="2010" name="PLoS Genet.">
        <title>Analysis of the Legionella longbeachae genome and transcriptome uncovers unique strategies to cause Legionnaires' disease.</title>
        <authorList>
            <person name="Cazalet C."/>
            <person name="Gomez-Valero L."/>
            <person name="Rusniok C."/>
            <person name="Lomma M."/>
            <person name="Dervins-Ravault D."/>
            <person name="Newton H."/>
            <person name="Sansom F."/>
            <person name="Jarraud S."/>
            <person name="Zidane N."/>
            <person name="Ma L."/>
            <person name="Bouchier C."/>
            <person name="Etienne J."/>
            <person name="Hartland E."/>
            <person name="Buchrieser C."/>
        </authorList>
    </citation>
    <scope>NUCLEOTIDE SEQUENCE [LARGE SCALE GENOMIC DNA]</scope>
    <source>
        <strain evidence="3 4">NSW150</strain>
    </source>
</reference>
<dbReference type="STRING" id="661367.LLO_2705"/>
<protein>
    <submittedName>
        <fullName evidence="3">Putative ankyrin repeat protein</fullName>
    </submittedName>
</protein>
<dbReference type="OrthoDB" id="5634323at2"/>
<dbReference type="KEGG" id="llo:LLO_2705"/>
<evidence type="ECO:0000313" key="3">
    <source>
        <dbReference type="EMBL" id="CBJ13134.1"/>
    </source>
</evidence>
<dbReference type="eggNOG" id="COG0666">
    <property type="taxonomic scope" value="Bacteria"/>
</dbReference>
<dbReference type="Proteomes" id="UP000001060">
    <property type="component" value="Chromosome"/>
</dbReference>
<keyword evidence="2" id="KW-0040">ANK repeat</keyword>
<dbReference type="AlphaFoldDB" id="D3HL16"/>
<dbReference type="PANTHER" id="PTHR24198:SF165">
    <property type="entry name" value="ANKYRIN REPEAT-CONTAINING PROTEIN-RELATED"/>
    <property type="match status" value="1"/>
</dbReference>
<dbReference type="EMBL" id="FN650140">
    <property type="protein sequence ID" value="CBJ13134.1"/>
    <property type="molecule type" value="Genomic_DNA"/>
</dbReference>
<dbReference type="NCBIfam" id="NF043019">
    <property type="entry name" value="T4SS_AnkC"/>
    <property type="match status" value="1"/>
</dbReference>
<dbReference type="RefSeq" id="WP_003635333.1">
    <property type="nucleotide sequence ID" value="NC_013861.1"/>
</dbReference>
<dbReference type="GeneID" id="40926902"/>
<dbReference type="Gene3D" id="1.25.40.20">
    <property type="entry name" value="Ankyrin repeat-containing domain"/>
    <property type="match status" value="1"/>
</dbReference>
<dbReference type="PANTHER" id="PTHR24198">
    <property type="entry name" value="ANKYRIN REPEAT AND PROTEIN KINASE DOMAIN-CONTAINING PROTEIN"/>
    <property type="match status" value="1"/>
</dbReference>
<sequence length="465" mass="52958">MEFITEINAAVKSGLQGFKLFIEQKLCVEPNYLEHPFWIENGEQVTVLNYLIQQHQEKEGKQIHKGFSSDLTQFVDFILSKVKDKNTGEPLHQALALGKLKLALHLFDTGVFDVNRRDQEGRTLLSLVVETKDRRLLRRLLKSHPDVNATTRMTNARVSFQPLHQAIALDFAFGVKSLANAGADLSNPLGAMKDTPVLLAARQGKIKALEALLEFPVKKLDLEAENNRLSADKMTADNAIESLCKLLANDKNNKDLIRGVAMLLCRGAEPPRKESMCQLLADKRTDLLKEIDRYLNSRPELVDPFVNRCHLAESPLHKIIYVDNSWGNTLRQLFGRPSEAAFVIERLVTRKYSRHQEGSPETPSLSTIAAVPLKGDEPSHKLYAEFVRRYNEAYQNQRITNPWSTMRWMIAEGKCNWEMVKQYARSHPGTRTQIIYDDMFKTLPKMEMHEQIGNTTGTLHCNVRL</sequence>
<proteinExistence type="predicted"/>
<name>D3HL16_LEGLN</name>
<evidence type="ECO:0000256" key="2">
    <source>
        <dbReference type="ARBA" id="ARBA00023043"/>
    </source>
</evidence>
<evidence type="ECO:0000256" key="1">
    <source>
        <dbReference type="ARBA" id="ARBA00022737"/>
    </source>
</evidence>
<keyword evidence="4" id="KW-1185">Reference proteome</keyword>
<evidence type="ECO:0000313" key="4">
    <source>
        <dbReference type="Proteomes" id="UP000001060"/>
    </source>
</evidence>
<gene>
    <name evidence="3" type="ordered locus">LLO_2705</name>
</gene>
<keyword evidence="1" id="KW-0677">Repeat</keyword>